<sequence length="227" mass="25763">MKEPTQVLPPWMRAYRIVSSAFPPISVFEDVLDPADLETAFLIESLTNDRLREEAGLLNHVAPEDRVCGPGASPLMAAFTHVGARSRFTDGQYGVYYCGNSLQTAIAETRYHRERFMRATQEPSMELTLRTYVCKVVQPLDDIRQGFDELYDPDPEAYALPQRFAAERRKLRSWGLLYRSVRHADGECAALFRPPAASLPVQGEHLRYVWDGQLQQITQVFTLKAIA</sequence>
<dbReference type="InterPro" id="IPR014914">
    <property type="entry name" value="RES_dom"/>
</dbReference>
<evidence type="ECO:0000313" key="2">
    <source>
        <dbReference type="EMBL" id="GLK90836.1"/>
    </source>
</evidence>
<feature type="domain" description="RES" evidence="1">
    <location>
        <begin position="78"/>
        <end position="203"/>
    </location>
</feature>
<proteinExistence type="predicted"/>
<name>A0A9W6NHK2_9PSED</name>
<accession>A0A9W6NHK2</accession>
<dbReference type="EMBL" id="BSFN01000014">
    <property type="protein sequence ID" value="GLK90836.1"/>
    <property type="molecule type" value="Genomic_DNA"/>
</dbReference>
<evidence type="ECO:0000313" key="3">
    <source>
        <dbReference type="Proteomes" id="UP001143328"/>
    </source>
</evidence>
<reference evidence="2" key="2">
    <citation type="submission" date="2023-01" db="EMBL/GenBank/DDBJ databases">
        <authorList>
            <person name="Sun Q."/>
            <person name="Evtushenko L."/>
        </authorList>
    </citation>
    <scope>NUCLEOTIDE SEQUENCE</scope>
    <source>
        <strain evidence="2">VKM B-2935</strain>
    </source>
</reference>
<protein>
    <recommendedName>
        <fullName evidence="1">RES domain-containing protein</fullName>
    </recommendedName>
</protein>
<dbReference type="SMART" id="SM00953">
    <property type="entry name" value="RES"/>
    <property type="match status" value="1"/>
</dbReference>
<keyword evidence="3" id="KW-1185">Reference proteome</keyword>
<evidence type="ECO:0000259" key="1">
    <source>
        <dbReference type="SMART" id="SM00953"/>
    </source>
</evidence>
<dbReference type="Proteomes" id="UP001143328">
    <property type="component" value="Unassembled WGS sequence"/>
</dbReference>
<reference evidence="2" key="1">
    <citation type="journal article" date="2014" name="Int. J. Syst. Evol. Microbiol.">
        <title>Complete genome sequence of Corynebacterium casei LMG S-19264T (=DSM 44701T), isolated from a smear-ripened cheese.</title>
        <authorList>
            <consortium name="US DOE Joint Genome Institute (JGI-PGF)"/>
            <person name="Walter F."/>
            <person name="Albersmeier A."/>
            <person name="Kalinowski J."/>
            <person name="Ruckert C."/>
        </authorList>
    </citation>
    <scope>NUCLEOTIDE SEQUENCE</scope>
    <source>
        <strain evidence="2">VKM B-2935</strain>
    </source>
</reference>
<dbReference type="Pfam" id="PF08808">
    <property type="entry name" value="RES"/>
    <property type="match status" value="1"/>
</dbReference>
<gene>
    <name evidence="2" type="ORF">GCM10017655_39000</name>
</gene>
<comment type="caution">
    <text evidence="2">The sequence shown here is derived from an EMBL/GenBank/DDBJ whole genome shotgun (WGS) entry which is preliminary data.</text>
</comment>
<dbReference type="AlphaFoldDB" id="A0A9W6NHK2"/>
<organism evidence="2 3">
    <name type="scientific">Pseudomonas turukhanskensis</name>
    <dbReference type="NCBI Taxonomy" id="1806536"/>
    <lineage>
        <taxon>Bacteria</taxon>
        <taxon>Pseudomonadati</taxon>
        <taxon>Pseudomonadota</taxon>
        <taxon>Gammaproteobacteria</taxon>
        <taxon>Pseudomonadales</taxon>
        <taxon>Pseudomonadaceae</taxon>
        <taxon>Pseudomonas</taxon>
    </lineage>
</organism>